<feature type="transmembrane region" description="Helical" evidence="5">
    <location>
        <begin position="92"/>
        <end position="112"/>
    </location>
</feature>
<comment type="subcellular location">
    <subcellularLocation>
        <location evidence="1">Membrane</location>
        <topology evidence="1">Multi-pass membrane protein</topology>
    </subcellularLocation>
</comment>
<dbReference type="InterPro" id="IPR006480">
    <property type="entry name" value="Phage_holin_4_1"/>
</dbReference>
<name>A0ABR8PV45_9CLOT</name>
<evidence type="ECO:0000256" key="5">
    <source>
        <dbReference type="SAM" id="Phobius"/>
    </source>
</evidence>
<organism evidence="6 7">
    <name type="scientific">Clostridium cibarium</name>
    <dbReference type="NCBI Taxonomy" id="2762247"/>
    <lineage>
        <taxon>Bacteria</taxon>
        <taxon>Bacillati</taxon>
        <taxon>Bacillota</taxon>
        <taxon>Clostridia</taxon>
        <taxon>Eubacteriales</taxon>
        <taxon>Clostridiaceae</taxon>
        <taxon>Clostridium</taxon>
    </lineage>
</organism>
<evidence type="ECO:0000256" key="4">
    <source>
        <dbReference type="ARBA" id="ARBA00023136"/>
    </source>
</evidence>
<dbReference type="NCBIfam" id="TIGR01593">
    <property type="entry name" value="holin_tox_secr"/>
    <property type="match status" value="1"/>
</dbReference>
<proteinExistence type="predicted"/>
<dbReference type="Proteomes" id="UP000627781">
    <property type="component" value="Unassembled WGS sequence"/>
</dbReference>
<sequence>MNKIEKVNTAKALIASIGAFLSAKLGMLYIIIPLLMAVMIIDYLTGMLSAKKEGITNSKAGMWGIVKKLLYGVEIAVAMIVDWTIINVANSLGISIRVTTFFGLLIAIWLVINEVVSILENLIKLEVPLPEFLMEVVKNFKIVVESNGNKLAEKIKVDEKE</sequence>
<keyword evidence="4 5" id="KW-0472">Membrane</keyword>
<evidence type="ECO:0000313" key="6">
    <source>
        <dbReference type="EMBL" id="MBD7912008.1"/>
    </source>
</evidence>
<reference evidence="6 7" key="1">
    <citation type="submission" date="2020-08" db="EMBL/GenBank/DDBJ databases">
        <title>A Genomic Blueprint of the Chicken Gut Microbiome.</title>
        <authorList>
            <person name="Gilroy R."/>
            <person name="Ravi A."/>
            <person name="Getino M."/>
            <person name="Pursley I."/>
            <person name="Horton D.L."/>
            <person name="Alikhan N.-F."/>
            <person name="Baker D."/>
            <person name="Gharbi K."/>
            <person name="Hall N."/>
            <person name="Watson M."/>
            <person name="Adriaenssens E.M."/>
            <person name="Foster-Nyarko E."/>
            <person name="Jarju S."/>
            <person name="Secka A."/>
            <person name="Antonio M."/>
            <person name="Oren A."/>
            <person name="Chaudhuri R."/>
            <person name="La Ragione R.M."/>
            <person name="Hildebrand F."/>
            <person name="Pallen M.J."/>
        </authorList>
    </citation>
    <scope>NUCLEOTIDE SEQUENCE [LARGE SCALE GENOMIC DNA]</scope>
    <source>
        <strain evidence="6 7">Sa3CVN1</strain>
    </source>
</reference>
<feature type="transmembrane region" description="Helical" evidence="5">
    <location>
        <begin position="69"/>
        <end position="86"/>
    </location>
</feature>
<protein>
    <submittedName>
        <fullName evidence="6">Phage holin family protein</fullName>
    </submittedName>
</protein>
<comment type="caution">
    <text evidence="6">The sequence shown here is derived from an EMBL/GenBank/DDBJ whole genome shotgun (WGS) entry which is preliminary data.</text>
</comment>
<accession>A0ABR8PV45</accession>
<evidence type="ECO:0000256" key="3">
    <source>
        <dbReference type="ARBA" id="ARBA00022989"/>
    </source>
</evidence>
<keyword evidence="2 5" id="KW-0812">Transmembrane</keyword>
<keyword evidence="3 5" id="KW-1133">Transmembrane helix</keyword>
<keyword evidence="7" id="KW-1185">Reference proteome</keyword>
<evidence type="ECO:0000313" key="7">
    <source>
        <dbReference type="Proteomes" id="UP000627781"/>
    </source>
</evidence>
<evidence type="ECO:0000256" key="1">
    <source>
        <dbReference type="ARBA" id="ARBA00004141"/>
    </source>
</evidence>
<dbReference type="RefSeq" id="WP_191768893.1">
    <property type="nucleotide sequence ID" value="NZ_JACSRA010000018.1"/>
</dbReference>
<dbReference type="EMBL" id="JACSRA010000018">
    <property type="protein sequence ID" value="MBD7912008.1"/>
    <property type="molecule type" value="Genomic_DNA"/>
</dbReference>
<dbReference type="Pfam" id="PF05105">
    <property type="entry name" value="Phage_holin_4_1"/>
    <property type="match status" value="1"/>
</dbReference>
<gene>
    <name evidence="6" type="ORF">H9661_11630</name>
</gene>
<evidence type="ECO:0000256" key="2">
    <source>
        <dbReference type="ARBA" id="ARBA00022692"/>
    </source>
</evidence>